<dbReference type="Proteomes" id="UP001362999">
    <property type="component" value="Unassembled WGS sequence"/>
</dbReference>
<comment type="caution">
    <text evidence="2">The sequence shown here is derived from an EMBL/GenBank/DDBJ whole genome shotgun (WGS) entry which is preliminary data.</text>
</comment>
<dbReference type="EMBL" id="JAWWNJ010000176">
    <property type="protein sequence ID" value="KAK6975032.1"/>
    <property type="molecule type" value="Genomic_DNA"/>
</dbReference>
<keyword evidence="3" id="KW-1185">Reference proteome</keyword>
<dbReference type="AlphaFoldDB" id="A0AAW0AP13"/>
<evidence type="ECO:0000313" key="3">
    <source>
        <dbReference type="Proteomes" id="UP001362999"/>
    </source>
</evidence>
<accession>A0AAW0AP13</accession>
<evidence type="ECO:0000313" key="1">
    <source>
        <dbReference type="EMBL" id="KAK6975032.1"/>
    </source>
</evidence>
<protein>
    <submittedName>
        <fullName evidence="2">Uncharacterized protein</fullName>
    </submittedName>
</protein>
<evidence type="ECO:0000313" key="2">
    <source>
        <dbReference type="EMBL" id="KAK7014603.1"/>
    </source>
</evidence>
<sequence length="117" mass="13687">IIYFYVCPDCWKRHHPSQLKEPSFSSTCTGEGCSGQLYTAKRTASARERRTPTKIMPFFPPNIAIQRMMRRPAKYEECAHWKTAENIGPQPPVSQDEWFEGRDMNAPLQDVHDGWRW</sequence>
<gene>
    <name evidence="1" type="ORF">R3P38DRAFT_2415450</name>
    <name evidence="2" type="ORF">R3P38DRAFT_2416631</name>
</gene>
<organism evidence="2 3">
    <name type="scientific">Favolaschia claudopus</name>
    <dbReference type="NCBI Taxonomy" id="2862362"/>
    <lineage>
        <taxon>Eukaryota</taxon>
        <taxon>Fungi</taxon>
        <taxon>Dikarya</taxon>
        <taxon>Basidiomycota</taxon>
        <taxon>Agaricomycotina</taxon>
        <taxon>Agaricomycetes</taxon>
        <taxon>Agaricomycetidae</taxon>
        <taxon>Agaricales</taxon>
        <taxon>Marasmiineae</taxon>
        <taxon>Mycenaceae</taxon>
        <taxon>Favolaschia</taxon>
    </lineage>
</organism>
<proteinExistence type="predicted"/>
<feature type="non-terminal residue" evidence="2">
    <location>
        <position position="117"/>
    </location>
</feature>
<feature type="non-terminal residue" evidence="2">
    <location>
        <position position="1"/>
    </location>
</feature>
<dbReference type="EMBL" id="JAWWNJ010000056">
    <property type="protein sequence ID" value="KAK7014603.1"/>
    <property type="molecule type" value="Genomic_DNA"/>
</dbReference>
<name>A0AAW0AP13_9AGAR</name>
<reference evidence="2 3" key="1">
    <citation type="journal article" date="2024" name="J Genomics">
        <title>Draft genome sequencing and assembly of Favolaschia claudopus CIRM-BRFM 2984 isolated from oak limbs.</title>
        <authorList>
            <person name="Navarro D."/>
            <person name="Drula E."/>
            <person name="Chaduli D."/>
            <person name="Cazenave R."/>
            <person name="Ahrendt S."/>
            <person name="Wang J."/>
            <person name="Lipzen A."/>
            <person name="Daum C."/>
            <person name="Barry K."/>
            <person name="Grigoriev I.V."/>
            <person name="Favel A."/>
            <person name="Rosso M.N."/>
            <person name="Martin F."/>
        </authorList>
    </citation>
    <scope>NUCLEOTIDE SEQUENCE [LARGE SCALE GENOMIC DNA]</scope>
    <source>
        <strain evidence="2 3">CIRM-BRFM 2984</strain>
    </source>
</reference>